<protein>
    <submittedName>
        <fullName evidence="3">GIY-YIG nuclease family protein</fullName>
    </submittedName>
</protein>
<dbReference type="Proteomes" id="UP001501612">
    <property type="component" value="Unassembled WGS sequence"/>
</dbReference>
<accession>A0ABP5B4A3</accession>
<proteinExistence type="inferred from homology"/>
<gene>
    <name evidence="3" type="ORF">GCM10009737_35410</name>
</gene>
<dbReference type="InterPro" id="IPR000305">
    <property type="entry name" value="GIY-YIG_endonuc"/>
</dbReference>
<dbReference type="Pfam" id="PF01541">
    <property type="entry name" value="GIY-YIG"/>
    <property type="match status" value="1"/>
</dbReference>
<dbReference type="InterPro" id="IPR035901">
    <property type="entry name" value="GIY-YIG_endonuc_sf"/>
</dbReference>
<evidence type="ECO:0000313" key="3">
    <source>
        <dbReference type="EMBL" id="GAA1930368.1"/>
    </source>
</evidence>
<dbReference type="CDD" id="cd10456">
    <property type="entry name" value="GIY-YIG_UPF0213"/>
    <property type="match status" value="1"/>
</dbReference>
<name>A0ABP5B4A3_9ACTN</name>
<keyword evidence="4" id="KW-1185">Reference proteome</keyword>
<dbReference type="PROSITE" id="PS50164">
    <property type="entry name" value="GIY_YIG"/>
    <property type="match status" value="1"/>
</dbReference>
<feature type="domain" description="GIY-YIG" evidence="2">
    <location>
        <begin position="1"/>
        <end position="70"/>
    </location>
</feature>
<reference evidence="4" key="1">
    <citation type="journal article" date="2019" name="Int. J. Syst. Evol. Microbiol.">
        <title>The Global Catalogue of Microorganisms (GCM) 10K type strain sequencing project: providing services to taxonomists for standard genome sequencing and annotation.</title>
        <authorList>
            <consortium name="The Broad Institute Genomics Platform"/>
            <consortium name="The Broad Institute Genome Sequencing Center for Infectious Disease"/>
            <person name="Wu L."/>
            <person name="Ma J."/>
        </authorList>
    </citation>
    <scope>NUCLEOTIDE SEQUENCE [LARGE SCALE GENOMIC DNA]</scope>
    <source>
        <strain evidence="4">JCM 14046</strain>
    </source>
</reference>
<dbReference type="PANTHER" id="PTHR34477">
    <property type="entry name" value="UPF0213 PROTEIN YHBQ"/>
    <property type="match status" value="1"/>
</dbReference>
<dbReference type="PANTHER" id="PTHR34477:SF1">
    <property type="entry name" value="UPF0213 PROTEIN YHBQ"/>
    <property type="match status" value="1"/>
</dbReference>
<evidence type="ECO:0000313" key="4">
    <source>
        <dbReference type="Proteomes" id="UP001501612"/>
    </source>
</evidence>
<dbReference type="EMBL" id="BAAAMY010000014">
    <property type="protein sequence ID" value="GAA1930368.1"/>
    <property type="molecule type" value="Genomic_DNA"/>
</dbReference>
<evidence type="ECO:0000259" key="2">
    <source>
        <dbReference type="PROSITE" id="PS50164"/>
    </source>
</evidence>
<evidence type="ECO:0000256" key="1">
    <source>
        <dbReference type="ARBA" id="ARBA00007435"/>
    </source>
</evidence>
<dbReference type="SUPFAM" id="SSF82771">
    <property type="entry name" value="GIY-YIG endonuclease"/>
    <property type="match status" value="1"/>
</dbReference>
<sequence>MLRCSDGGYYVGSTTDLAARLHQHQEGLGARHTRHRRPVELVWFEEHDRIDDAFAREKQVQNWSRRKREALIRQAYDELPDLAESRYRTERREAETARAALRDASRE</sequence>
<dbReference type="Gene3D" id="3.40.1440.10">
    <property type="entry name" value="GIY-YIG endonuclease"/>
    <property type="match status" value="1"/>
</dbReference>
<dbReference type="InterPro" id="IPR050190">
    <property type="entry name" value="UPF0213_domain"/>
</dbReference>
<organism evidence="3 4">
    <name type="scientific">Nocardioides lentus</name>
    <dbReference type="NCBI Taxonomy" id="338077"/>
    <lineage>
        <taxon>Bacteria</taxon>
        <taxon>Bacillati</taxon>
        <taxon>Actinomycetota</taxon>
        <taxon>Actinomycetes</taxon>
        <taxon>Propionibacteriales</taxon>
        <taxon>Nocardioidaceae</taxon>
        <taxon>Nocardioides</taxon>
    </lineage>
</organism>
<comment type="similarity">
    <text evidence="1">Belongs to the UPF0213 family.</text>
</comment>
<comment type="caution">
    <text evidence="3">The sequence shown here is derived from an EMBL/GenBank/DDBJ whole genome shotgun (WGS) entry which is preliminary data.</text>
</comment>